<dbReference type="EMBL" id="LGSR01000008">
    <property type="protein sequence ID" value="KOS21543.1"/>
    <property type="molecule type" value="Genomic_DNA"/>
</dbReference>
<dbReference type="SUPFAM" id="SSF57903">
    <property type="entry name" value="FYVE/PHD zinc finger"/>
    <property type="match status" value="1"/>
</dbReference>
<proteinExistence type="predicted"/>
<accession>A0A0M9VW04</accession>
<feature type="region of interest" description="Disordered" evidence="1">
    <location>
        <begin position="1"/>
        <end position="62"/>
    </location>
</feature>
<protein>
    <submittedName>
        <fullName evidence="2">Uncharacterized protein</fullName>
    </submittedName>
</protein>
<dbReference type="InterPro" id="IPR011011">
    <property type="entry name" value="Znf_FYVE_PHD"/>
</dbReference>
<evidence type="ECO:0000313" key="2">
    <source>
        <dbReference type="EMBL" id="KOS21543.1"/>
    </source>
</evidence>
<dbReference type="OrthoDB" id="5370011at2759"/>
<feature type="region of interest" description="Disordered" evidence="1">
    <location>
        <begin position="320"/>
        <end position="341"/>
    </location>
</feature>
<reference evidence="2 3" key="1">
    <citation type="submission" date="2015-07" db="EMBL/GenBank/DDBJ databases">
        <title>The genome of the fungus Escovopsis weberi, a specialized disease agent of ant agriculture.</title>
        <authorList>
            <person name="de Man T.J."/>
            <person name="Stajich J.E."/>
            <person name="Kubicek C.P."/>
            <person name="Chenthamara K."/>
            <person name="Atanasova L."/>
            <person name="Druzhinina I.S."/>
            <person name="Birnbaum S."/>
            <person name="Barribeau S.M."/>
            <person name="Teiling C."/>
            <person name="Suen G."/>
            <person name="Currie C."/>
            <person name="Gerardo N.M."/>
        </authorList>
    </citation>
    <scope>NUCLEOTIDE SEQUENCE [LARGE SCALE GENOMIC DNA]</scope>
</reference>
<evidence type="ECO:0000256" key="1">
    <source>
        <dbReference type="SAM" id="MobiDB-lite"/>
    </source>
</evidence>
<feature type="compositionally biased region" description="Low complexity" evidence="1">
    <location>
        <begin position="42"/>
        <end position="62"/>
    </location>
</feature>
<keyword evidence="3" id="KW-1185">Reference proteome</keyword>
<gene>
    <name evidence="2" type="ORF">ESCO_005165</name>
</gene>
<evidence type="ECO:0000313" key="3">
    <source>
        <dbReference type="Proteomes" id="UP000053831"/>
    </source>
</evidence>
<dbReference type="Proteomes" id="UP000053831">
    <property type="component" value="Unassembled WGS sequence"/>
</dbReference>
<name>A0A0M9VW04_ESCWE</name>
<feature type="compositionally biased region" description="Polar residues" evidence="1">
    <location>
        <begin position="1"/>
        <end position="10"/>
    </location>
</feature>
<sequence>MSSGSESEPTANRKRDKKALGQVISRVKGVWQRGDAASARKLASSMPPSPSMSSPADLPASSSNAPLAPAYVEVTVKIPPKTAHDKAAEARARYEAMHGLTTLKKSELLEERAKKLSEKFGLEIHASQWHFNIPAQNEHAVFRIDKPIRLRVRRTCHRCNANFASSKECTNCSHIRCTKCSRYPPKRTEAELAASRDRRAAILKANTENGAIAIDWDWTDSNASISRPSKTAGQDLVHKKPRQRVRRTCHVCDSLFRHGSKICEGCQHVRCTDCPRDPPKKDKYPFGYPGDVFGEKSIPHYECDRCQTVYPTGAEDGVECKSCKNPKSDKSPRALPRKVERPVDPDVLEQVQVKLSQLIVT</sequence>
<comment type="caution">
    <text evidence="2">The sequence shown here is derived from an EMBL/GenBank/DDBJ whole genome shotgun (WGS) entry which is preliminary data.</text>
</comment>
<dbReference type="AlphaFoldDB" id="A0A0M9VW04"/>
<organism evidence="2 3">
    <name type="scientific">Escovopsis weberi</name>
    <dbReference type="NCBI Taxonomy" id="150374"/>
    <lineage>
        <taxon>Eukaryota</taxon>
        <taxon>Fungi</taxon>
        <taxon>Dikarya</taxon>
        <taxon>Ascomycota</taxon>
        <taxon>Pezizomycotina</taxon>
        <taxon>Sordariomycetes</taxon>
        <taxon>Hypocreomycetidae</taxon>
        <taxon>Hypocreales</taxon>
        <taxon>Hypocreaceae</taxon>
        <taxon>Escovopsis</taxon>
    </lineage>
</organism>